<evidence type="ECO:0000313" key="12">
    <source>
        <dbReference type="Ensembl" id="ENSCAFP00030032789.1"/>
    </source>
</evidence>
<evidence type="ECO:0000313" key="11">
    <source>
        <dbReference type="Ensembl" id="ENSCAFP00000049933.1"/>
    </source>
</evidence>
<keyword evidence="9" id="KW-0325">Glycoprotein</keyword>
<protein>
    <recommendedName>
        <fullName evidence="16">C-type lectin domain family 12 member B</fullName>
    </recommendedName>
</protein>
<evidence type="ECO:0000313" key="14">
    <source>
        <dbReference type="Proteomes" id="UP000002254"/>
    </source>
</evidence>
<proteinExistence type="predicted"/>
<dbReference type="OrthoDB" id="9838208at2759"/>
<keyword evidence="5 10" id="KW-1133">Transmembrane helix</keyword>
<evidence type="ECO:0000256" key="1">
    <source>
        <dbReference type="ARBA" id="ARBA00004401"/>
    </source>
</evidence>
<dbReference type="RefSeq" id="XP_038432053.1">
    <property type="nucleotide sequence ID" value="XM_038576125.1"/>
</dbReference>
<name>A0A8C0P3S5_CANLF</name>
<keyword evidence="3 10" id="KW-0812">Transmembrane</keyword>
<evidence type="ECO:0000256" key="9">
    <source>
        <dbReference type="ARBA" id="ARBA00023180"/>
    </source>
</evidence>
<reference evidence="11 14" key="1">
    <citation type="journal article" date="2005" name="Nature">
        <title>Genome sequence, comparative analysis and haplotype structure of the domestic dog.</title>
        <authorList>
            <consortium name="Broad Sequencing Platform"/>
            <person name="Lindblad-Toh K."/>
            <person name="Wade C.M."/>
            <person name="Mikkelsen T.S."/>
            <person name="Karlsson E.K."/>
            <person name="Jaffe D.B."/>
            <person name="Kamal M."/>
            <person name="Clamp M."/>
            <person name="Chang J.L."/>
            <person name="Kulbokas E.J. III"/>
            <person name="Zody M.C."/>
            <person name="Mauceli E."/>
            <person name="Xie X."/>
            <person name="Breen M."/>
            <person name="Wayne R.K."/>
            <person name="Ostrander E.A."/>
            <person name="Ponting C.P."/>
            <person name="Galibert F."/>
            <person name="Smith D.R."/>
            <person name="DeJong P.J."/>
            <person name="Kirkness E."/>
            <person name="Alvarez P."/>
            <person name="Biagi T."/>
            <person name="Brockman W."/>
            <person name="Butler J."/>
            <person name="Chin C.W."/>
            <person name="Cook A."/>
            <person name="Cuff J."/>
            <person name="Daly M.J."/>
            <person name="DeCaprio D."/>
            <person name="Gnerre S."/>
            <person name="Grabherr M."/>
            <person name="Kellis M."/>
            <person name="Kleber M."/>
            <person name="Bardeleben C."/>
            <person name="Goodstadt L."/>
            <person name="Heger A."/>
            <person name="Hitte C."/>
            <person name="Kim L."/>
            <person name="Koepfli K.P."/>
            <person name="Parker H.G."/>
            <person name="Pollinger J.P."/>
            <person name="Searle S.M."/>
            <person name="Sutter N.B."/>
            <person name="Thomas R."/>
            <person name="Webber C."/>
            <person name="Baldwin J."/>
            <person name="Abebe A."/>
            <person name="Abouelleil A."/>
            <person name="Aftuck L."/>
            <person name="Ait-Zahra M."/>
            <person name="Aldredge T."/>
            <person name="Allen N."/>
            <person name="An P."/>
            <person name="Anderson S."/>
            <person name="Antoine C."/>
            <person name="Arachchi H."/>
            <person name="Aslam A."/>
            <person name="Ayotte L."/>
            <person name="Bachantsang P."/>
            <person name="Barry A."/>
            <person name="Bayul T."/>
            <person name="Benamara M."/>
            <person name="Berlin A."/>
            <person name="Bessette D."/>
            <person name="Blitshteyn B."/>
            <person name="Bloom T."/>
            <person name="Blye J."/>
            <person name="Boguslavskiy L."/>
            <person name="Bonnet C."/>
            <person name="Boukhgalter B."/>
            <person name="Brown A."/>
            <person name="Cahill P."/>
            <person name="Calixte N."/>
            <person name="Camarata J."/>
            <person name="Cheshatsang Y."/>
            <person name="Chu J."/>
            <person name="Citroen M."/>
            <person name="Collymore A."/>
            <person name="Cooke P."/>
            <person name="Dawoe T."/>
            <person name="Daza R."/>
            <person name="Decktor K."/>
            <person name="DeGray S."/>
            <person name="Dhargay N."/>
            <person name="Dooley K."/>
            <person name="Dooley K."/>
            <person name="Dorje P."/>
            <person name="Dorjee K."/>
            <person name="Dorris L."/>
            <person name="Duffey N."/>
            <person name="Dupes A."/>
            <person name="Egbiremolen O."/>
            <person name="Elong R."/>
            <person name="Falk J."/>
            <person name="Farina A."/>
            <person name="Faro S."/>
            <person name="Ferguson D."/>
            <person name="Ferreira P."/>
            <person name="Fisher S."/>
            <person name="FitzGerald M."/>
            <person name="Foley K."/>
            <person name="Foley C."/>
            <person name="Franke A."/>
            <person name="Friedrich D."/>
            <person name="Gage D."/>
            <person name="Garber M."/>
            <person name="Gearin G."/>
            <person name="Giannoukos G."/>
            <person name="Goode T."/>
            <person name="Goyette A."/>
            <person name="Graham J."/>
            <person name="Grandbois E."/>
            <person name="Gyaltsen K."/>
            <person name="Hafez N."/>
            <person name="Hagopian D."/>
            <person name="Hagos B."/>
            <person name="Hall J."/>
            <person name="Healy C."/>
            <person name="Hegarty R."/>
            <person name="Honan T."/>
            <person name="Horn A."/>
            <person name="Houde N."/>
            <person name="Hughes L."/>
            <person name="Hunnicutt L."/>
            <person name="Husby M."/>
            <person name="Jester B."/>
            <person name="Jones C."/>
            <person name="Kamat A."/>
            <person name="Kanga B."/>
            <person name="Kells C."/>
            <person name="Khazanovich D."/>
            <person name="Kieu A.C."/>
            <person name="Kisner P."/>
            <person name="Kumar M."/>
            <person name="Lance K."/>
            <person name="Landers T."/>
            <person name="Lara M."/>
            <person name="Lee W."/>
            <person name="Leger J.P."/>
            <person name="Lennon N."/>
            <person name="Leuper L."/>
            <person name="LeVine S."/>
            <person name="Liu J."/>
            <person name="Liu X."/>
            <person name="Lokyitsang Y."/>
            <person name="Lokyitsang T."/>
            <person name="Lui A."/>
            <person name="Macdonald J."/>
            <person name="Major J."/>
            <person name="Marabella R."/>
            <person name="Maru K."/>
            <person name="Matthews C."/>
            <person name="McDonough S."/>
            <person name="Mehta T."/>
            <person name="Meldrim J."/>
            <person name="Melnikov A."/>
            <person name="Meneus L."/>
            <person name="Mihalev A."/>
            <person name="Mihova T."/>
            <person name="Miller K."/>
            <person name="Mittelman R."/>
            <person name="Mlenga V."/>
            <person name="Mulrain L."/>
            <person name="Munson G."/>
            <person name="Navidi A."/>
            <person name="Naylor J."/>
            <person name="Nguyen T."/>
            <person name="Nguyen N."/>
            <person name="Nguyen C."/>
            <person name="Nguyen T."/>
            <person name="Nicol R."/>
            <person name="Norbu N."/>
            <person name="Norbu C."/>
            <person name="Novod N."/>
            <person name="Nyima T."/>
            <person name="Olandt P."/>
            <person name="O'Neill B."/>
            <person name="O'Neill K."/>
            <person name="Osman S."/>
            <person name="Oyono L."/>
            <person name="Patti C."/>
            <person name="Perrin D."/>
            <person name="Phunkhang P."/>
            <person name="Pierre F."/>
            <person name="Priest M."/>
            <person name="Rachupka A."/>
            <person name="Raghuraman S."/>
            <person name="Rameau R."/>
            <person name="Ray V."/>
            <person name="Raymond C."/>
            <person name="Rege F."/>
            <person name="Rise C."/>
            <person name="Rogers J."/>
            <person name="Rogov P."/>
            <person name="Sahalie J."/>
            <person name="Settipalli S."/>
            <person name="Sharpe T."/>
            <person name="Shea T."/>
            <person name="Sheehan M."/>
            <person name="Sherpa N."/>
            <person name="Shi J."/>
            <person name="Shih D."/>
            <person name="Sloan J."/>
            <person name="Smith C."/>
            <person name="Sparrow T."/>
            <person name="Stalker J."/>
            <person name="Stange-Thomann N."/>
            <person name="Stavropoulos S."/>
            <person name="Stone C."/>
            <person name="Stone S."/>
            <person name="Sykes S."/>
            <person name="Tchuinga P."/>
            <person name="Tenzing P."/>
            <person name="Tesfaye S."/>
            <person name="Thoulutsang D."/>
            <person name="Thoulutsang Y."/>
            <person name="Topham K."/>
            <person name="Topping I."/>
            <person name="Tsamla T."/>
            <person name="Vassiliev H."/>
            <person name="Venkataraman V."/>
            <person name="Vo A."/>
            <person name="Wangchuk T."/>
            <person name="Wangdi T."/>
            <person name="Weiand M."/>
            <person name="Wilkinson J."/>
            <person name="Wilson A."/>
            <person name="Yadav S."/>
            <person name="Yang S."/>
            <person name="Yang X."/>
            <person name="Young G."/>
            <person name="Yu Q."/>
            <person name="Zainoun J."/>
            <person name="Zembek L."/>
            <person name="Zimmer A."/>
            <person name="Lander E.S."/>
        </authorList>
    </citation>
    <scope>NUCLEOTIDE SEQUENCE [LARGE SCALE GENOMIC DNA]</scope>
    <source>
        <strain evidence="11">Boxer</strain>
    </source>
</reference>
<dbReference type="GO" id="GO:0005886">
    <property type="term" value="C:plasma membrane"/>
    <property type="evidence" value="ECO:0007669"/>
    <property type="project" value="UniProtKB-SubCell"/>
</dbReference>
<dbReference type="InterPro" id="IPR042916">
    <property type="entry name" value="CLEC12A/B"/>
</dbReference>
<dbReference type="AlphaFoldDB" id="A0A8C0P3S5"/>
<evidence type="ECO:0000256" key="8">
    <source>
        <dbReference type="ARBA" id="ARBA00023170"/>
    </source>
</evidence>
<dbReference type="Proteomes" id="UP000694542">
    <property type="component" value="Chromosome 27"/>
</dbReference>
<evidence type="ECO:0000256" key="7">
    <source>
        <dbReference type="ARBA" id="ARBA00023157"/>
    </source>
</evidence>
<dbReference type="PANTHER" id="PTHR47647">
    <property type="entry name" value="C-TYPE LECTIN DOMAIN FAMILY 12 MEMBER B"/>
    <property type="match status" value="1"/>
</dbReference>
<dbReference type="GeneID" id="106557878"/>
<keyword evidence="7" id="KW-1015">Disulfide bond</keyword>
<keyword evidence="8" id="KW-0675">Receptor</keyword>
<gene>
    <name evidence="12" type="primary">LOC106557878</name>
</gene>
<keyword evidence="2" id="KW-1003">Cell membrane</keyword>
<dbReference type="PANTHER" id="PTHR47647:SF1">
    <property type="entry name" value="C-TYPE LECTIN DOMAIN FAMILY 12 MEMBER B"/>
    <property type="match status" value="1"/>
</dbReference>
<evidence type="ECO:0000313" key="15">
    <source>
        <dbReference type="Proteomes" id="UP000694429"/>
    </source>
</evidence>
<dbReference type="Proteomes" id="UP000694429">
    <property type="component" value="Chromosome 27"/>
</dbReference>
<reference evidence="12" key="3">
    <citation type="submission" date="2019-03" db="EMBL/GenBank/DDBJ databases">
        <authorList>
            <person name="Warren W.C."/>
            <person name="Johnson G.S."/>
        </authorList>
    </citation>
    <scope>NUCLEOTIDE SEQUENCE [LARGE SCALE GENOMIC DNA]</scope>
    <source>
        <strain evidence="12">Basenji</strain>
    </source>
</reference>
<reference evidence="13" key="2">
    <citation type="submission" date="2018-10" db="EMBL/GenBank/DDBJ databases">
        <title>De novo assembly of a Great Dane genome.</title>
        <authorList>
            <person name="Kidd J.M."/>
            <person name="Pendleton A.L."/>
            <person name="Shen F."/>
            <person name="Emery S."/>
        </authorList>
    </citation>
    <scope>NUCLEOTIDE SEQUENCE [LARGE SCALE GENOMIC DNA]</scope>
    <source>
        <strain evidence="13">Great Dane</strain>
    </source>
</reference>
<organism evidence="12 15">
    <name type="scientific">Canis lupus familiaris</name>
    <name type="common">Dog</name>
    <name type="synonym">Canis familiaris</name>
    <dbReference type="NCBI Taxonomy" id="9615"/>
    <lineage>
        <taxon>Eukaryota</taxon>
        <taxon>Metazoa</taxon>
        <taxon>Chordata</taxon>
        <taxon>Craniata</taxon>
        <taxon>Vertebrata</taxon>
        <taxon>Euteleostomi</taxon>
        <taxon>Mammalia</taxon>
        <taxon>Eutheria</taxon>
        <taxon>Laurasiatheria</taxon>
        <taxon>Carnivora</taxon>
        <taxon>Caniformia</taxon>
        <taxon>Canidae</taxon>
        <taxon>Canis</taxon>
    </lineage>
</organism>
<sequence length="244" mass="27516">MPEEVTYATLKFPNLSKSKISQESYSLRRAENREVPEMEIDGEAESRAEGVESTAELAESRAVAGHSTLSKVWCAVSLISLILNLVVLAGLGTLGIINYWKLILGNRTEYDVQQSNIQQLEENLTIWMNMYNNVSNEHNIFKNMTQNTIKELNNFTSQYCEDLKQKENDVGFSSCPESWMCNGNTNKCHAQMNMDKNISYNSTQLFFRCLTSPISWMNLNCTLKKANQAAGSVLKLCIVTCLTP</sequence>
<evidence type="ECO:0008006" key="16">
    <source>
        <dbReference type="Google" id="ProtNLM"/>
    </source>
</evidence>
<dbReference type="Ensembl" id="ENSCAFT00040025233.1">
    <property type="protein sequence ID" value="ENSCAFP00040021933.1"/>
    <property type="gene ID" value="ENSCAFG00040013633.1"/>
</dbReference>
<dbReference type="RefSeq" id="XP_038293833.1">
    <property type="nucleotide sequence ID" value="XM_038437905.1"/>
</dbReference>
<evidence type="ECO:0000256" key="4">
    <source>
        <dbReference type="ARBA" id="ARBA00022968"/>
    </source>
</evidence>
<evidence type="ECO:0000256" key="5">
    <source>
        <dbReference type="ARBA" id="ARBA00022989"/>
    </source>
</evidence>
<dbReference type="GO" id="GO:0030545">
    <property type="term" value="F:signaling receptor regulator activity"/>
    <property type="evidence" value="ECO:0007669"/>
    <property type="project" value="InterPro"/>
</dbReference>
<feature type="transmembrane region" description="Helical" evidence="10">
    <location>
        <begin position="75"/>
        <end position="100"/>
    </location>
</feature>
<dbReference type="Ensembl" id="ENSCAFT00000082055.2">
    <property type="protein sequence ID" value="ENSCAFP00000049933.1"/>
    <property type="gene ID" value="ENSCAFG00000043285.2"/>
</dbReference>
<evidence type="ECO:0000256" key="3">
    <source>
        <dbReference type="ARBA" id="ARBA00022692"/>
    </source>
</evidence>
<evidence type="ECO:0000256" key="6">
    <source>
        <dbReference type="ARBA" id="ARBA00023136"/>
    </source>
</evidence>
<keyword evidence="6 10" id="KW-0472">Membrane</keyword>
<dbReference type="Ensembl" id="ENSCAFT00030037580.1">
    <property type="protein sequence ID" value="ENSCAFP00030032789.1"/>
    <property type="gene ID" value="ENSCAFG00030020462.1"/>
</dbReference>
<evidence type="ECO:0000256" key="2">
    <source>
        <dbReference type="ARBA" id="ARBA00022475"/>
    </source>
</evidence>
<dbReference type="KEGG" id="cfa:106557878"/>
<comment type="subcellular location">
    <subcellularLocation>
        <location evidence="1">Cell membrane</location>
        <topology evidence="1">Single-pass type II membrane protein</topology>
    </subcellularLocation>
</comment>
<evidence type="ECO:0000256" key="10">
    <source>
        <dbReference type="SAM" id="Phobius"/>
    </source>
</evidence>
<dbReference type="RefSeq" id="XP_022266987.1">
    <property type="nucleotide sequence ID" value="XM_022411279.2"/>
</dbReference>
<evidence type="ECO:0000313" key="13">
    <source>
        <dbReference type="Ensembl" id="ENSCAFP00040021933.1"/>
    </source>
</evidence>
<reference evidence="12" key="4">
    <citation type="submission" date="2025-05" db="UniProtKB">
        <authorList>
            <consortium name="Ensembl"/>
        </authorList>
    </citation>
    <scope>IDENTIFICATION</scope>
</reference>
<dbReference type="Proteomes" id="UP000002254">
    <property type="component" value="Chromosome 27"/>
</dbReference>
<accession>A0A8C0P3S5</accession>
<keyword evidence="4" id="KW-0735">Signal-anchor</keyword>